<organism evidence="5 6">
    <name type="scientific">Seminavis robusta</name>
    <dbReference type="NCBI Taxonomy" id="568900"/>
    <lineage>
        <taxon>Eukaryota</taxon>
        <taxon>Sar</taxon>
        <taxon>Stramenopiles</taxon>
        <taxon>Ochrophyta</taxon>
        <taxon>Bacillariophyta</taxon>
        <taxon>Bacillariophyceae</taxon>
        <taxon>Bacillariophycidae</taxon>
        <taxon>Naviculales</taxon>
        <taxon>Naviculaceae</taxon>
        <taxon>Seminavis</taxon>
    </lineage>
</organism>
<feature type="compositionally biased region" description="Polar residues" evidence="3">
    <location>
        <begin position="301"/>
        <end position="322"/>
    </location>
</feature>
<accession>A0A9N8HDD0</accession>
<evidence type="ECO:0000256" key="1">
    <source>
        <dbReference type="ARBA" id="ARBA00022614"/>
    </source>
</evidence>
<feature type="compositionally biased region" description="Basic and acidic residues" evidence="3">
    <location>
        <begin position="276"/>
        <end position="287"/>
    </location>
</feature>
<dbReference type="InterPro" id="IPR050647">
    <property type="entry name" value="Plant_LRR-RLKs"/>
</dbReference>
<feature type="compositionally biased region" description="Low complexity" evidence="3">
    <location>
        <begin position="141"/>
        <end position="153"/>
    </location>
</feature>
<dbReference type="Proteomes" id="UP001153069">
    <property type="component" value="Unassembled WGS sequence"/>
</dbReference>
<dbReference type="InterPro" id="IPR032675">
    <property type="entry name" value="LRR_dom_sf"/>
</dbReference>
<keyword evidence="4" id="KW-0472">Membrane</keyword>
<dbReference type="EMBL" id="CAICTM010000453">
    <property type="protein sequence ID" value="CAB9510818.1"/>
    <property type="molecule type" value="Genomic_DNA"/>
</dbReference>
<evidence type="ECO:0000256" key="4">
    <source>
        <dbReference type="SAM" id="Phobius"/>
    </source>
</evidence>
<dbReference type="Gene3D" id="3.80.10.10">
    <property type="entry name" value="Ribonuclease Inhibitor"/>
    <property type="match status" value="1"/>
</dbReference>
<evidence type="ECO:0000313" key="6">
    <source>
        <dbReference type="Proteomes" id="UP001153069"/>
    </source>
</evidence>
<dbReference type="AlphaFoldDB" id="A0A9N8HDD0"/>
<feature type="compositionally biased region" description="Polar residues" evidence="3">
    <location>
        <begin position="106"/>
        <end position="118"/>
    </location>
</feature>
<feature type="compositionally biased region" description="Polar residues" evidence="3">
    <location>
        <begin position="71"/>
        <end position="90"/>
    </location>
</feature>
<feature type="region of interest" description="Disordered" evidence="3">
    <location>
        <begin position="1"/>
        <end position="230"/>
    </location>
</feature>
<keyword evidence="2" id="KW-0677">Repeat</keyword>
<keyword evidence="4" id="KW-0812">Transmembrane</keyword>
<keyword evidence="1" id="KW-0433">Leucine-rich repeat</keyword>
<gene>
    <name evidence="5" type="ORF">SEMRO_454_G146310.1</name>
</gene>
<feature type="transmembrane region" description="Helical" evidence="4">
    <location>
        <begin position="466"/>
        <end position="486"/>
    </location>
</feature>
<protein>
    <submittedName>
        <fullName evidence="5">Leucine Rich Repeat</fullName>
    </submittedName>
</protein>
<dbReference type="GO" id="GO:0033612">
    <property type="term" value="F:receptor serine/threonine kinase binding"/>
    <property type="evidence" value="ECO:0007669"/>
    <property type="project" value="TreeGrafter"/>
</dbReference>
<feature type="compositionally biased region" description="Polar residues" evidence="3">
    <location>
        <begin position="41"/>
        <end position="63"/>
    </location>
</feature>
<evidence type="ECO:0000256" key="3">
    <source>
        <dbReference type="SAM" id="MobiDB-lite"/>
    </source>
</evidence>
<dbReference type="PANTHER" id="PTHR48056">
    <property type="entry name" value="LRR RECEPTOR-LIKE SERINE/THREONINE-PROTEIN KINASE-RELATED"/>
    <property type="match status" value="1"/>
</dbReference>
<name>A0A9N8HDD0_9STRA</name>
<dbReference type="PANTHER" id="PTHR48056:SF89">
    <property type="entry name" value="OS06G0585982 PROTEIN"/>
    <property type="match status" value="1"/>
</dbReference>
<feature type="compositionally biased region" description="Low complexity" evidence="3">
    <location>
        <begin position="255"/>
        <end position="268"/>
    </location>
</feature>
<feature type="compositionally biased region" description="Low complexity" evidence="3">
    <location>
        <begin position="19"/>
        <end position="31"/>
    </location>
</feature>
<feature type="compositionally biased region" description="Polar residues" evidence="3">
    <location>
        <begin position="354"/>
        <end position="368"/>
    </location>
</feature>
<feature type="region of interest" description="Disordered" evidence="3">
    <location>
        <begin position="353"/>
        <end position="372"/>
    </location>
</feature>
<comment type="caution">
    <text evidence="5">The sequence shown here is derived from an EMBL/GenBank/DDBJ whole genome shotgun (WGS) entry which is preliminary data.</text>
</comment>
<sequence length="736" mass="79515">MNDQKKSAQDQATDEATEEATTSTDEATDAANLDTDEGTEACTSPNEVDYGTVTSTRTITQSAGVPMDDAISTTPTTSRGDTNTSTSNGAMGQPVRGPQEIPFKTTGLNPFSPGSSTPVPAALTLPTASLNSGPRRFPQENAANANMASNNINTSIPGAVLRRSQQQQKDAKEASTSSDARTKPAPTTTVSRGLRRSAEERAAKAAARGSAGNSTTGASATVPLGGNLNPEPITSKNATVVAPIQHGVYHVAASATSSATTGARSSASLPRGLGKQRKEADPLRESTDVTITKCGAIVPPQRNNSAHDNNTTGTQENDTSQEIFRDPNQPENATSNRQALMEDLVGGIAPIPTSPSVAHQGRINNQPSRPGAYMGENMRRVSELDFGLVGTDAAATTNILRKMILRLFFHQPPILSKFKMPPVTKDWLKLGPLLNPACSYEAKQVDDEVLEHQCDREKKERHCRRVGYAIIFCATFIIAVSLGVGLRPKPEVTIHATPTAPTAAPTLGPTSLESFLLSLLPDHTIKAMEDRNSAQYKAFDWLLKDPSVYEYPEWRIVQRHAVMTVFYATAGPTQWFNNTGWGNHNLHECVWFQKQEFAMKTTLQEIYPGFLSGFLEPLPDSQCDKQGRYLHLWLDQNDLEGPLPEELYSLTSLQALSFGLNSLRNTISSHIGKLSQLQGLAVFSAGLSGSLPKEMGDLSLLEIIALYDNNLEGFLPHEIWQLGNLDSLALGRNERL</sequence>
<dbReference type="SUPFAM" id="SSF52058">
    <property type="entry name" value="L domain-like"/>
    <property type="match status" value="1"/>
</dbReference>
<evidence type="ECO:0000313" key="5">
    <source>
        <dbReference type="EMBL" id="CAB9510818.1"/>
    </source>
</evidence>
<proteinExistence type="predicted"/>
<reference evidence="5" key="1">
    <citation type="submission" date="2020-06" db="EMBL/GenBank/DDBJ databases">
        <authorList>
            <consortium name="Plant Systems Biology data submission"/>
        </authorList>
    </citation>
    <scope>NUCLEOTIDE SEQUENCE</scope>
    <source>
        <strain evidence="5">D6</strain>
    </source>
</reference>
<keyword evidence="4" id="KW-1133">Transmembrane helix</keyword>
<evidence type="ECO:0000256" key="2">
    <source>
        <dbReference type="ARBA" id="ARBA00022737"/>
    </source>
</evidence>
<keyword evidence="6" id="KW-1185">Reference proteome</keyword>
<feature type="compositionally biased region" description="Polar residues" evidence="3">
    <location>
        <begin position="163"/>
        <end position="191"/>
    </location>
</feature>
<feature type="region of interest" description="Disordered" evidence="3">
    <location>
        <begin position="255"/>
        <end position="334"/>
    </location>
</feature>